<evidence type="ECO:0000313" key="7">
    <source>
        <dbReference type="Proteomes" id="UP001177023"/>
    </source>
</evidence>
<dbReference type="Gene3D" id="1.10.10.1940">
    <property type="match status" value="1"/>
</dbReference>
<evidence type="ECO:0000256" key="3">
    <source>
        <dbReference type="PROSITE-ProRule" id="PRU01005"/>
    </source>
</evidence>
<keyword evidence="7" id="KW-1185">Reference proteome</keyword>
<dbReference type="PROSITE" id="PS51670">
    <property type="entry name" value="SHKT"/>
    <property type="match status" value="2"/>
</dbReference>
<feature type="signal peptide" evidence="4">
    <location>
        <begin position="1"/>
        <end position="19"/>
    </location>
</feature>
<dbReference type="SMART" id="SM00254">
    <property type="entry name" value="ShKT"/>
    <property type="match status" value="2"/>
</dbReference>
<dbReference type="Gene3D" id="1.10.10.1870">
    <property type="entry name" value="ShTK domain-like"/>
    <property type="match status" value="1"/>
</dbReference>
<keyword evidence="1 4" id="KW-0732">Signal</keyword>
<name>A0AA36FZT4_9BILA</name>
<dbReference type="FunFam" id="1.10.10.1940:FF:000002">
    <property type="entry name" value="PHAryngeal gland Toxin-related"/>
    <property type="match status" value="1"/>
</dbReference>
<dbReference type="Proteomes" id="UP001177023">
    <property type="component" value="Unassembled WGS sequence"/>
</dbReference>
<gene>
    <name evidence="6" type="ORF">MSPICULIGERA_LOCUS6588</name>
</gene>
<evidence type="ECO:0000313" key="6">
    <source>
        <dbReference type="EMBL" id="CAJ0568061.1"/>
    </source>
</evidence>
<dbReference type="InterPro" id="IPR003582">
    <property type="entry name" value="ShKT_dom"/>
</dbReference>
<evidence type="ECO:0000259" key="5">
    <source>
        <dbReference type="PROSITE" id="PS51670"/>
    </source>
</evidence>
<sequence length="172" mass="18117">MAIYRIALLAVAYLQYASATSCSLQTVFTGFCFTDGAFGGVCGTGTCVTATDGTLNCCPAAFLVTSTTTTTTVACVDKTNPLTGVSDCPARVAAGYCTRKYYKALMKSQCRLSCGYCTVTSYTSYTVSGCYDRTNPYTGVSDCSRLSYLCTNSAYYAVMVAQCPLTCGFCSG</sequence>
<feature type="domain" description="ShKT" evidence="5">
    <location>
        <begin position="75"/>
        <end position="117"/>
    </location>
</feature>
<comment type="caution">
    <text evidence="3">Lacks conserved residue(s) required for the propagation of feature annotation.</text>
</comment>
<evidence type="ECO:0000256" key="2">
    <source>
        <dbReference type="ARBA" id="ARBA00023157"/>
    </source>
</evidence>
<dbReference type="EMBL" id="CATQJA010001648">
    <property type="protein sequence ID" value="CAJ0568061.1"/>
    <property type="molecule type" value="Genomic_DNA"/>
</dbReference>
<feature type="chain" id="PRO_5041317844" description="ShKT domain-containing protein" evidence="4">
    <location>
        <begin position="20"/>
        <end position="172"/>
    </location>
</feature>
<evidence type="ECO:0000256" key="1">
    <source>
        <dbReference type="ARBA" id="ARBA00022729"/>
    </source>
</evidence>
<keyword evidence="2" id="KW-1015">Disulfide bond</keyword>
<feature type="non-terminal residue" evidence="6">
    <location>
        <position position="1"/>
    </location>
</feature>
<proteinExistence type="predicted"/>
<dbReference type="Pfam" id="PF01549">
    <property type="entry name" value="ShK"/>
    <property type="match status" value="2"/>
</dbReference>
<comment type="caution">
    <text evidence="6">The sequence shown here is derived from an EMBL/GenBank/DDBJ whole genome shotgun (WGS) entry which is preliminary data.</text>
</comment>
<reference evidence="6" key="1">
    <citation type="submission" date="2023-06" db="EMBL/GenBank/DDBJ databases">
        <authorList>
            <person name="Delattre M."/>
        </authorList>
    </citation>
    <scope>NUCLEOTIDE SEQUENCE</scope>
    <source>
        <strain evidence="6">AF72</strain>
    </source>
</reference>
<dbReference type="PROSITE" id="PS51257">
    <property type="entry name" value="PROKAR_LIPOPROTEIN"/>
    <property type="match status" value="1"/>
</dbReference>
<accession>A0AA36FZT4</accession>
<feature type="domain" description="ShKT" evidence="5">
    <location>
        <begin position="130"/>
        <end position="170"/>
    </location>
</feature>
<evidence type="ECO:0000256" key="4">
    <source>
        <dbReference type="SAM" id="SignalP"/>
    </source>
</evidence>
<protein>
    <recommendedName>
        <fullName evidence="5">ShKT domain-containing protein</fullName>
    </recommendedName>
</protein>
<dbReference type="AlphaFoldDB" id="A0AA36FZT4"/>
<dbReference type="PANTHER" id="PTHR46219">
    <property type="entry name" value="PROTEIN CBG11138"/>
    <property type="match status" value="1"/>
</dbReference>
<dbReference type="PANTHER" id="PTHR46219:SF5">
    <property type="entry name" value="SHKT DOMAIN-CONTAINING PROTEIN"/>
    <property type="match status" value="1"/>
</dbReference>
<organism evidence="6 7">
    <name type="scientific">Mesorhabditis spiculigera</name>
    <dbReference type="NCBI Taxonomy" id="96644"/>
    <lineage>
        <taxon>Eukaryota</taxon>
        <taxon>Metazoa</taxon>
        <taxon>Ecdysozoa</taxon>
        <taxon>Nematoda</taxon>
        <taxon>Chromadorea</taxon>
        <taxon>Rhabditida</taxon>
        <taxon>Rhabditina</taxon>
        <taxon>Rhabditomorpha</taxon>
        <taxon>Rhabditoidea</taxon>
        <taxon>Rhabditidae</taxon>
        <taxon>Mesorhabditinae</taxon>
        <taxon>Mesorhabditis</taxon>
    </lineage>
</organism>